<accession>A0A3P6TDP7</accession>
<evidence type="ECO:0000313" key="2">
    <source>
        <dbReference type="EMBL" id="VDK64844.1"/>
    </source>
</evidence>
<feature type="region of interest" description="Disordered" evidence="1">
    <location>
        <begin position="1"/>
        <end position="25"/>
    </location>
</feature>
<feature type="compositionally biased region" description="Basic and acidic residues" evidence="1">
    <location>
        <begin position="10"/>
        <end position="21"/>
    </location>
</feature>
<dbReference type="EMBL" id="UYRT01026271">
    <property type="protein sequence ID" value="VDK64844.1"/>
    <property type="molecule type" value="Genomic_DNA"/>
</dbReference>
<evidence type="ECO:0000256" key="1">
    <source>
        <dbReference type="SAM" id="MobiDB-lite"/>
    </source>
</evidence>
<name>A0A3P6TDP7_9BILA</name>
<proteinExistence type="predicted"/>
<dbReference type="AlphaFoldDB" id="A0A3P6TDP7"/>
<protein>
    <submittedName>
        <fullName evidence="2">Uncharacterized protein</fullName>
    </submittedName>
</protein>
<sequence>MARIFGSENTKSERPTTDESSNKIGCFGGKAEDDDGVFKIFGLNYERKK</sequence>
<gene>
    <name evidence="2" type="ORF">GPUH_LOCUS8741</name>
</gene>
<evidence type="ECO:0000313" key="3">
    <source>
        <dbReference type="Proteomes" id="UP000271098"/>
    </source>
</evidence>
<keyword evidence="3" id="KW-1185">Reference proteome</keyword>
<reference evidence="2 3" key="1">
    <citation type="submission" date="2018-11" db="EMBL/GenBank/DDBJ databases">
        <authorList>
            <consortium name="Pathogen Informatics"/>
        </authorList>
    </citation>
    <scope>NUCLEOTIDE SEQUENCE [LARGE SCALE GENOMIC DNA]</scope>
</reference>
<organism evidence="2 3">
    <name type="scientific">Gongylonema pulchrum</name>
    <dbReference type="NCBI Taxonomy" id="637853"/>
    <lineage>
        <taxon>Eukaryota</taxon>
        <taxon>Metazoa</taxon>
        <taxon>Ecdysozoa</taxon>
        <taxon>Nematoda</taxon>
        <taxon>Chromadorea</taxon>
        <taxon>Rhabditida</taxon>
        <taxon>Spirurina</taxon>
        <taxon>Spiruromorpha</taxon>
        <taxon>Spiruroidea</taxon>
        <taxon>Gongylonematidae</taxon>
        <taxon>Gongylonema</taxon>
    </lineage>
</organism>
<dbReference type="Proteomes" id="UP000271098">
    <property type="component" value="Unassembled WGS sequence"/>
</dbReference>